<gene>
    <name evidence="3" type="ORF">pepv_047</name>
</gene>
<feature type="domain" description="Serpin" evidence="2">
    <location>
        <begin position="16"/>
        <end position="357"/>
    </location>
</feature>
<evidence type="ECO:0000313" key="3">
    <source>
        <dbReference type="EMBL" id="AID46787.1"/>
    </source>
</evidence>
<dbReference type="InterPro" id="IPR023796">
    <property type="entry name" value="Serpin_dom"/>
</dbReference>
<dbReference type="Gene3D" id="3.30.497.10">
    <property type="entry name" value="Antithrombin, subunit I, domain 2"/>
    <property type="match status" value="1"/>
</dbReference>
<dbReference type="InterPro" id="IPR000215">
    <property type="entry name" value="Serpin_fam"/>
</dbReference>
<dbReference type="InterPro" id="IPR042185">
    <property type="entry name" value="Serpin_sf_2"/>
</dbReference>
<evidence type="ECO:0000313" key="4">
    <source>
        <dbReference type="Proteomes" id="UP000140838"/>
    </source>
</evidence>
<dbReference type="GeneID" id="19738050"/>
<dbReference type="Pfam" id="PF00079">
    <property type="entry name" value="Serpin"/>
    <property type="match status" value="1"/>
</dbReference>
<dbReference type="Gene3D" id="2.30.39.10">
    <property type="entry name" value="Alpha-1-antitrypsin, domain 1"/>
    <property type="match status" value="1"/>
</dbReference>
<reference evidence="3 4" key="1">
    <citation type="journal article" date="2014" name="BMC Genomics">
        <title>The complete genome sequences of poxviruses isolated from a penguin and a pigeon in South Africa and comparison to other sequenced avipoxviruses.</title>
        <authorList>
            <person name="Offerman K."/>
            <person name="Carulei O."/>
            <person name="van der Walt A.P."/>
            <person name="Douglass N."/>
            <person name="Williamson A.L."/>
        </authorList>
    </citation>
    <scope>NUCLEOTIDE SEQUENCE [LARGE SCALE GENOMIC DNA]</scope>
    <source>
        <strain evidence="3">PSan92</strain>
    </source>
</reference>
<dbReference type="InterPro" id="IPR023795">
    <property type="entry name" value="Serpin_CS"/>
</dbReference>
<dbReference type="RefSeq" id="YP_009046045.1">
    <property type="nucleotide sequence ID" value="NC_024446.1"/>
</dbReference>
<proteinExistence type="inferred from homology"/>
<dbReference type="PANTHER" id="PTHR11461">
    <property type="entry name" value="SERINE PROTEASE INHIBITOR, SERPIN"/>
    <property type="match status" value="1"/>
</dbReference>
<organism evidence="3 4">
    <name type="scientific">Penguinpox virus</name>
    <dbReference type="NCBI Taxonomy" id="648998"/>
    <lineage>
        <taxon>Viruses</taxon>
        <taxon>Varidnaviria</taxon>
        <taxon>Bamfordvirae</taxon>
        <taxon>Nucleocytoviricota</taxon>
        <taxon>Pokkesviricetes</taxon>
        <taxon>Chitovirales</taxon>
        <taxon>Poxviridae</taxon>
        <taxon>Chordopoxvirinae</taxon>
        <taxon>Avipoxvirus</taxon>
        <taxon>Avipoxvirus penguinpox</taxon>
    </lineage>
</organism>
<dbReference type="InterPro" id="IPR042178">
    <property type="entry name" value="Serpin_sf_1"/>
</dbReference>
<evidence type="ECO:0000256" key="1">
    <source>
        <dbReference type="ARBA" id="ARBA00008009"/>
    </source>
</evidence>
<dbReference type="Proteomes" id="UP000140838">
    <property type="component" value="Genome"/>
</dbReference>
<accession>A0A068ELB9</accession>
<dbReference type="GO" id="GO:0004867">
    <property type="term" value="F:serine-type endopeptidase inhibitor activity"/>
    <property type="evidence" value="ECO:0007669"/>
    <property type="project" value="InterPro"/>
</dbReference>
<dbReference type="SMART" id="SM00093">
    <property type="entry name" value="SERPIN"/>
    <property type="match status" value="1"/>
</dbReference>
<name>A0A068ELB9_9POXV</name>
<dbReference type="PROSITE" id="PS00284">
    <property type="entry name" value="SERPIN"/>
    <property type="match status" value="1"/>
</dbReference>
<dbReference type="KEGG" id="vg:19738050"/>
<comment type="similarity">
    <text evidence="1">Belongs to the serpin family. Poxviruses subfamily.</text>
</comment>
<dbReference type="PANTHER" id="PTHR11461:SF211">
    <property type="entry name" value="GH10112P-RELATED"/>
    <property type="match status" value="1"/>
</dbReference>
<dbReference type="InterPro" id="IPR036186">
    <property type="entry name" value="Serpin_sf"/>
</dbReference>
<dbReference type="CDD" id="cd19585">
    <property type="entry name" value="serpin_poxvirus"/>
    <property type="match status" value="1"/>
</dbReference>
<dbReference type="SUPFAM" id="SSF56574">
    <property type="entry name" value="Serpins"/>
    <property type="match status" value="1"/>
</dbReference>
<dbReference type="EMBL" id="KJ859677">
    <property type="protein sequence ID" value="AID46787.1"/>
    <property type="molecule type" value="Genomic_DNA"/>
</dbReference>
<protein>
    <submittedName>
        <fullName evidence="3">Serpin family protein</fullName>
    </submittedName>
</protein>
<evidence type="ECO:0000259" key="2">
    <source>
        <dbReference type="SMART" id="SM00093"/>
    </source>
</evidence>
<sequence length="358" mass="41664">MSNISSINNKLAFISTKFYELITKRIPDRNIVISPPSILLIVKMLLRASTDRSRNQLLDLLYMLPLDDEDDDDSNTDRILKELLSRTEYTSLFFIDHSKRINDSYKKYVSKSNITSLVSGDIDTLYNKMRELNYSTEEILTSIRRTPESSILFSIKYSDLWESPFSDNDSHKFFVTKYLTKVVPYIITSGMFGHMYCNEIKSNIINIPYLYNTYSMLLFFADTYKNFKYLEKHITPRILLSSKLGLNNMKYSDISVSIPKFSIQTQHNIKSVFVELGITDIFDENSSMKSVSPDKFSITNLYVKSQVDFINNKVVLGDQKKWEEISNNNYHINRPFIFVIKYNKTGSVVFMGKVKDPE</sequence>
<dbReference type="GO" id="GO:0005615">
    <property type="term" value="C:extracellular space"/>
    <property type="evidence" value="ECO:0007669"/>
    <property type="project" value="InterPro"/>
</dbReference>
<keyword evidence="4" id="KW-1185">Reference proteome</keyword>